<name>A0ABD2CE48_VESMC</name>
<keyword evidence="2" id="KW-1185">Reference proteome</keyword>
<dbReference type="EMBL" id="JAYRBN010000056">
    <property type="protein sequence ID" value="KAL2743194.1"/>
    <property type="molecule type" value="Genomic_DNA"/>
</dbReference>
<organism evidence="1 2">
    <name type="scientific">Vespula maculifrons</name>
    <name type="common">Eastern yellow jacket</name>
    <name type="synonym">Wasp</name>
    <dbReference type="NCBI Taxonomy" id="7453"/>
    <lineage>
        <taxon>Eukaryota</taxon>
        <taxon>Metazoa</taxon>
        <taxon>Ecdysozoa</taxon>
        <taxon>Arthropoda</taxon>
        <taxon>Hexapoda</taxon>
        <taxon>Insecta</taxon>
        <taxon>Pterygota</taxon>
        <taxon>Neoptera</taxon>
        <taxon>Endopterygota</taxon>
        <taxon>Hymenoptera</taxon>
        <taxon>Apocrita</taxon>
        <taxon>Aculeata</taxon>
        <taxon>Vespoidea</taxon>
        <taxon>Vespidae</taxon>
        <taxon>Vespinae</taxon>
        <taxon>Vespula</taxon>
    </lineage>
</organism>
<comment type="caution">
    <text evidence="1">The sequence shown here is derived from an EMBL/GenBank/DDBJ whole genome shotgun (WGS) entry which is preliminary data.</text>
</comment>
<sequence>MPVLLDRGGESEKDVRNVDRQFMLEIGRNKDFGKAYVLEKSTIALWTSVEPVPGTVAVARAVLCDQIASSKFCLVFGIVVEVAT</sequence>
<proteinExistence type="predicted"/>
<gene>
    <name evidence="1" type="ORF">V1477_008683</name>
</gene>
<protein>
    <submittedName>
        <fullName evidence="1">Uncharacterized protein</fullName>
    </submittedName>
</protein>
<dbReference type="AlphaFoldDB" id="A0ABD2CE48"/>
<reference evidence="1 2" key="1">
    <citation type="journal article" date="2024" name="Ann. Entomol. Soc. Am.">
        <title>Genomic analyses of the southern and eastern yellowjacket wasps (Hymenoptera: Vespidae) reveal evolutionary signatures of social life.</title>
        <authorList>
            <person name="Catto M.A."/>
            <person name="Caine P.B."/>
            <person name="Orr S.E."/>
            <person name="Hunt B.G."/>
            <person name="Goodisman M.A.D."/>
        </authorList>
    </citation>
    <scope>NUCLEOTIDE SEQUENCE [LARGE SCALE GENOMIC DNA]</scope>
    <source>
        <strain evidence="1">232</strain>
        <tissue evidence="1">Head and thorax</tissue>
    </source>
</reference>
<evidence type="ECO:0000313" key="1">
    <source>
        <dbReference type="EMBL" id="KAL2743194.1"/>
    </source>
</evidence>
<dbReference type="Proteomes" id="UP001607303">
    <property type="component" value="Unassembled WGS sequence"/>
</dbReference>
<accession>A0ABD2CE48</accession>
<evidence type="ECO:0000313" key="2">
    <source>
        <dbReference type="Proteomes" id="UP001607303"/>
    </source>
</evidence>